<dbReference type="GO" id="GO:0016989">
    <property type="term" value="F:sigma factor antagonist activity"/>
    <property type="evidence" value="ECO:0007669"/>
    <property type="project" value="TreeGrafter"/>
</dbReference>
<keyword evidence="2" id="KW-1015">Disulfide bond</keyword>
<proteinExistence type="predicted"/>
<feature type="transmembrane region" description="Helical" evidence="3">
    <location>
        <begin position="76"/>
        <end position="98"/>
    </location>
</feature>
<protein>
    <submittedName>
        <fullName evidence="5">FecR protein</fullName>
    </submittedName>
</protein>
<evidence type="ECO:0000313" key="5">
    <source>
        <dbReference type="EMBL" id="QDU42955.1"/>
    </source>
</evidence>
<dbReference type="InterPro" id="IPR012373">
    <property type="entry name" value="Ferrdict_sens_TM"/>
</dbReference>
<keyword evidence="3" id="KW-1133">Transmembrane helix</keyword>
<evidence type="ECO:0000256" key="1">
    <source>
        <dbReference type="ARBA" id="ARBA00022729"/>
    </source>
</evidence>
<dbReference type="KEGG" id="sdyn:Mal52_14250"/>
<dbReference type="Gene3D" id="2.60.120.200">
    <property type="match status" value="1"/>
</dbReference>
<evidence type="ECO:0000313" key="6">
    <source>
        <dbReference type="Proteomes" id="UP000319383"/>
    </source>
</evidence>
<dbReference type="Gene3D" id="2.60.120.1440">
    <property type="match status" value="1"/>
</dbReference>
<name>A0A517ZKH8_9PLAN</name>
<accession>A0A517ZKH8</accession>
<dbReference type="Proteomes" id="UP000319383">
    <property type="component" value="Chromosome"/>
</dbReference>
<dbReference type="Pfam" id="PF04773">
    <property type="entry name" value="FecR"/>
    <property type="match status" value="1"/>
</dbReference>
<dbReference type="EMBL" id="CP036276">
    <property type="protein sequence ID" value="QDU42955.1"/>
    <property type="molecule type" value="Genomic_DNA"/>
</dbReference>
<evidence type="ECO:0000256" key="2">
    <source>
        <dbReference type="ARBA" id="ARBA00023157"/>
    </source>
</evidence>
<dbReference type="Pfam" id="PF13385">
    <property type="entry name" value="Laminin_G_3"/>
    <property type="match status" value="1"/>
</dbReference>
<dbReference type="PANTHER" id="PTHR30273:SF2">
    <property type="entry name" value="PROTEIN FECR"/>
    <property type="match status" value="1"/>
</dbReference>
<dbReference type="InterPro" id="IPR006558">
    <property type="entry name" value="LamG-like"/>
</dbReference>
<sequence length="523" mass="57420">MTKSEKTNERKMFRRLADGDMTADEFAAVEERLLADSGFRERYVRAMGIEAGLHEALRFPGTFQLPKPRRLSSVRVFVFGSVCSMLLLGLAVWAYWAFVPGRSGVIYHASASPGAKPVAIVTRAEAASDDVRPGMRIKPGVLLVGEGQLQLEFMNGAQINLEGPAELHILSVEAAKLISGKAAVRIPPGARGFILNTPDAAVVDLGTEFAVSVEKNGESEIHVVDGEVDVSLLGSDGNTLTNQRVTQTGAYRLSGWPLSFKRIDSPSVPLPGIQAQDSSPLRVRDSYVQSVLASQPDIYWRFEQLVDGQVPNEVGERWAGKIHTVAEDSSAIIIRDGVAWFTPSDHPHRLEADEPIQGFNRDSFTIELWVSPDSFHWATLAAVVPIEAPHLHLSLFELPYKCGLVYTPGSFRFLHRHPPGKHGGTNVFTNGDCTPGQWHHLVAVKTPAGIKLYLNGELIRDIVAAAASDDSLYRLYVGQLHIEGTDRQLSGAIDEYAVYLRELSSEEIRGHYRAMILEQNTAQ</sequence>
<gene>
    <name evidence="5" type="ORF">Mal52_14250</name>
</gene>
<organism evidence="5 6">
    <name type="scientific">Symmachiella dynata</name>
    <dbReference type="NCBI Taxonomy" id="2527995"/>
    <lineage>
        <taxon>Bacteria</taxon>
        <taxon>Pseudomonadati</taxon>
        <taxon>Planctomycetota</taxon>
        <taxon>Planctomycetia</taxon>
        <taxon>Planctomycetales</taxon>
        <taxon>Planctomycetaceae</taxon>
        <taxon>Symmachiella</taxon>
    </lineage>
</organism>
<dbReference type="PANTHER" id="PTHR30273">
    <property type="entry name" value="PERIPLASMIC SIGNAL SENSOR AND SIGMA FACTOR ACTIVATOR FECR-RELATED"/>
    <property type="match status" value="1"/>
</dbReference>
<dbReference type="InterPro" id="IPR006860">
    <property type="entry name" value="FecR"/>
</dbReference>
<keyword evidence="3" id="KW-0812">Transmembrane</keyword>
<keyword evidence="6" id="KW-1185">Reference proteome</keyword>
<reference evidence="5 6" key="1">
    <citation type="submission" date="2019-02" db="EMBL/GenBank/DDBJ databases">
        <title>Deep-cultivation of Planctomycetes and their phenomic and genomic characterization uncovers novel biology.</title>
        <authorList>
            <person name="Wiegand S."/>
            <person name="Jogler M."/>
            <person name="Boedeker C."/>
            <person name="Pinto D."/>
            <person name="Vollmers J."/>
            <person name="Rivas-Marin E."/>
            <person name="Kohn T."/>
            <person name="Peeters S.H."/>
            <person name="Heuer A."/>
            <person name="Rast P."/>
            <person name="Oberbeckmann S."/>
            <person name="Bunk B."/>
            <person name="Jeske O."/>
            <person name="Meyerdierks A."/>
            <person name="Storesund J.E."/>
            <person name="Kallscheuer N."/>
            <person name="Luecker S."/>
            <person name="Lage O.M."/>
            <person name="Pohl T."/>
            <person name="Merkel B.J."/>
            <person name="Hornburger P."/>
            <person name="Mueller R.-W."/>
            <person name="Bruemmer F."/>
            <person name="Labrenz M."/>
            <person name="Spormann A.M."/>
            <person name="Op den Camp H."/>
            <person name="Overmann J."/>
            <person name="Amann R."/>
            <person name="Jetten M.S.M."/>
            <person name="Mascher T."/>
            <person name="Medema M.H."/>
            <person name="Devos D.P."/>
            <person name="Kaster A.-K."/>
            <person name="Ovreas L."/>
            <person name="Rohde M."/>
            <person name="Galperin M.Y."/>
            <person name="Jogler C."/>
        </authorList>
    </citation>
    <scope>NUCLEOTIDE SEQUENCE [LARGE SCALE GENOMIC DNA]</scope>
    <source>
        <strain evidence="5 6">Mal52</strain>
    </source>
</reference>
<dbReference type="AlphaFoldDB" id="A0A517ZKH8"/>
<keyword evidence="3" id="KW-0472">Membrane</keyword>
<dbReference type="SMART" id="SM00560">
    <property type="entry name" value="LamGL"/>
    <property type="match status" value="1"/>
</dbReference>
<evidence type="ECO:0000259" key="4">
    <source>
        <dbReference type="SMART" id="SM00560"/>
    </source>
</evidence>
<keyword evidence="1" id="KW-0732">Signal</keyword>
<dbReference type="InterPro" id="IPR013320">
    <property type="entry name" value="ConA-like_dom_sf"/>
</dbReference>
<feature type="domain" description="LamG-like jellyroll fold" evidence="4">
    <location>
        <begin position="362"/>
        <end position="506"/>
    </location>
</feature>
<dbReference type="SUPFAM" id="SSF49899">
    <property type="entry name" value="Concanavalin A-like lectins/glucanases"/>
    <property type="match status" value="1"/>
</dbReference>
<evidence type="ECO:0000256" key="3">
    <source>
        <dbReference type="SAM" id="Phobius"/>
    </source>
</evidence>